<proteinExistence type="predicted"/>
<reference evidence="1" key="1">
    <citation type="journal article" date="2012" name="Mol. Plant Microbe Interact.">
        <title>A highly conserved effector in Fusarium oxysporum is required for full virulence on Arabidopsis.</title>
        <authorList>
            <person name="Thatcher L.F."/>
            <person name="Gardiner D.M."/>
            <person name="Kazan K."/>
            <person name="Manners J."/>
        </authorList>
    </citation>
    <scope>NUCLEOTIDE SEQUENCE [LARGE SCALE GENOMIC DNA]</scope>
    <source>
        <strain evidence="1">Fo5176</strain>
    </source>
</reference>
<dbReference type="InterPro" id="IPR036188">
    <property type="entry name" value="FAD/NAD-bd_sf"/>
</dbReference>
<dbReference type="Gene3D" id="3.50.50.60">
    <property type="entry name" value="FAD/NAD(P)-binding domain"/>
    <property type="match status" value="1"/>
</dbReference>
<dbReference type="SUPFAM" id="SSF56425">
    <property type="entry name" value="Succinate dehydrogenase/fumarate reductase flavoprotein, catalytic domain"/>
    <property type="match status" value="1"/>
</dbReference>
<dbReference type="EMBL" id="AFQF01003662">
    <property type="protein sequence ID" value="EGU74557.1"/>
    <property type="molecule type" value="Genomic_DNA"/>
</dbReference>
<name>F9G8E8_FUSOF</name>
<comment type="caution">
    <text evidence="1">The sequence shown here is derived from an EMBL/GenBank/DDBJ whole genome shotgun (WGS) entry which is preliminary data.</text>
</comment>
<accession>F9G8E8</accession>
<dbReference type="Gene3D" id="3.90.700.10">
    <property type="entry name" value="Succinate dehydrogenase/fumarate reductase flavoprotein, catalytic domain"/>
    <property type="match status" value="1"/>
</dbReference>
<dbReference type="AlphaFoldDB" id="F9G8E8"/>
<gene>
    <name evidence="1" type="ORF">FOXB_14930</name>
</gene>
<protein>
    <submittedName>
        <fullName evidence="1">Uncharacterized protein</fullName>
    </submittedName>
</protein>
<organism evidence="1">
    <name type="scientific">Fusarium oxysporum (strain Fo5176)</name>
    <name type="common">Fusarium vascular wilt</name>
    <dbReference type="NCBI Taxonomy" id="660025"/>
    <lineage>
        <taxon>Eukaryota</taxon>
        <taxon>Fungi</taxon>
        <taxon>Dikarya</taxon>
        <taxon>Ascomycota</taxon>
        <taxon>Pezizomycotina</taxon>
        <taxon>Sordariomycetes</taxon>
        <taxon>Hypocreomycetidae</taxon>
        <taxon>Hypocreales</taxon>
        <taxon>Nectriaceae</taxon>
        <taxon>Fusarium</taxon>
        <taxon>Fusarium oxysporum species complex</taxon>
    </lineage>
</organism>
<dbReference type="InterPro" id="IPR027477">
    <property type="entry name" value="Succ_DH/fumarate_Rdtase_cat_sf"/>
</dbReference>
<evidence type="ECO:0000313" key="1">
    <source>
        <dbReference type="EMBL" id="EGU74557.1"/>
    </source>
</evidence>
<dbReference type="STRING" id="660025.F9G8E8"/>
<sequence length="169" mass="18527">MRDLVTKGPHCSEFLLCAIFACASKFSSRREVRDDPEISRGLHDREAFLSTIAEYNRAVYAHRKENPQMVWNPTVRDGLSTQSATIQLALATSNWALPIDKGPFLAVKVTCGITFTFGGLSVDSETAQVISSVTGKGVPGVYCYLAVELEEPLRSSPPCRDALIHGQRP</sequence>